<evidence type="ECO:0000313" key="6">
    <source>
        <dbReference type="EMBL" id="ODQ64410.1"/>
    </source>
</evidence>
<dbReference type="SUPFAM" id="SSF48371">
    <property type="entry name" value="ARM repeat"/>
    <property type="match status" value="2"/>
</dbReference>
<dbReference type="InterPro" id="IPR016024">
    <property type="entry name" value="ARM-type_fold"/>
</dbReference>
<keyword evidence="2" id="KW-0963">Cytoplasm</keyword>
<dbReference type="Proteomes" id="UP000095009">
    <property type="component" value="Unassembled WGS sequence"/>
</dbReference>
<evidence type="ECO:0000256" key="1">
    <source>
        <dbReference type="ARBA" id="ARBA00004496"/>
    </source>
</evidence>
<protein>
    <submittedName>
        <fullName evidence="6">ARM repeat-containing protein</fullName>
    </submittedName>
</protein>
<dbReference type="GO" id="GO:0003723">
    <property type="term" value="F:RNA binding"/>
    <property type="evidence" value="ECO:0007669"/>
    <property type="project" value="InterPro"/>
</dbReference>
<dbReference type="Gene3D" id="4.10.80.160">
    <property type="match status" value="1"/>
</dbReference>
<dbReference type="GO" id="GO:0000184">
    <property type="term" value="P:nuclear-transcribed mRNA catabolic process, nonsense-mediated decay"/>
    <property type="evidence" value="ECO:0007669"/>
    <property type="project" value="InterPro"/>
</dbReference>
<name>A0A1E3PGG6_9ASCO</name>
<dbReference type="InterPro" id="IPR003890">
    <property type="entry name" value="MIF4G-like_typ-3"/>
</dbReference>
<accession>A0A1E3PGG6</accession>
<feature type="compositionally biased region" description="Acidic residues" evidence="4">
    <location>
        <begin position="447"/>
        <end position="457"/>
    </location>
</feature>
<evidence type="ECO:0000256" key="4">
    <source>
        <dbReference type="SAM" id="MobiDB-lite"/>
    </source>
</evidence>
<sequence>MTDLTATSRNQRRKELFELNIKVWDGIKDSTQSSSNLDSSLKKNTAFIRRLRTSLNADSQKTLLNEIKTLSIEKYLSEVINASVEGIQKCNKTSDVYAATEVISVIHQRFGLMFTVPLLELLLDSFSEANNVNHLMLTAEKEKEREKEKSARVVHQRICLKNMVELWLTGVFVSVAHLDIPNAQLPRFMRKLPTTNTDPTCLLILKYLLSSDIIRFSSVTILVMLIKNFGPVIANIPKKPKFSETAESEEDLGLVRPEIQLKFKTVFSTYTEELKKKTITAFNKVVKKKAANEKAYISTGKILDDREEALEELQEQFEHLQAGLKSLCELLDIEFPEFKEEENDEQEKFITKISANEEELMSVWDDEEQRKFYEELIDLKEHVKLETLGLSTADIANIEANEKKAKTSQVDALEMENIAQELEKMKIDIDIQSDLLESSESKRSQSEEVEEDVEEQDVDVGYIMEEESKSDISGEEVSQFLQRLDTASKRELVDESAVSYCSLHNKRTKNRLVRYLEDASFANQFLIPFYSRFLATLNPYFPEITNDIIDILDNKIRGQNYHNKITKKDNFSNARRRNILFLSELTKFDLVPRHVILHKISTGIKSLDKSTASTIAYYLEGCGRYLAYKRDTAAIMANLLSILQESSSKKLRANEQMIIQQALYYVKPSSGNTLQKTERPIIERYIRKLIYSDLKPTNYETVLKRLRKLDWKDSFTLKALKKVFRKVWRVSVSNIKYLAYFLRMLRFHHPEFVLYIVEQTLEDTRDNLERYSFVYNERIAQAKYLGELYNLKIINSQVIFDVMYTIATLGHPNGRPMPGVDVSIDPRDDFFRVRLILTILDACGSCFKSGSLGAKMSLFLAFLQYYYLTKESPTIDISHHYNNTLKLMRPKIVIHKKLDVAAQELETAVRASFGHDIFSAMETEVDEDMDDFSNANFEANEEDLNNNNNVATLEITSEIDADMEYQDDIRRRAKEEDEQAELEFDREFQQLLNESLGTRKYDKKTNIDLSAPSTKEVEAVLDSATDNSASGKKKKSKNKVAYALVTKKGTKQQFKSISFPKDSEFVVSLIEQKEKSRLEKQQIRDFVLNYNNTLSTPEPN</sequence>
<feature type="region of interest" description="Disordered" evidence="4">
    <location>
        <begin position="438"/>
        <end position="457"/>
    </location>
</feature>
<dbReference type="Pfam" id="PF02854">
    <property type="entry name" value="MIF4G"/>
    <property type="match status" value="2"/>
</dbReference>
<organism evidence="6 7">
    <name type="scientific">Nadsonia fulvescens var. elongata DSM 6958</name>
    <dbReference type="NCBI Taxonomy" id="857566"/>
    <lineage>
        <taxon>Eukaryota</taxon>
        <taxon>Fungi</taxon>
        <taxon>Dikarya</taxon>
        <taxon>Ascomycota</taxon>
        <taxon>Saccharomycotina</taxon>
        <taxon>Dipodascomycetes</taxon>
        <taxon>Dipodascales</taxon>
        <taxon>Dipodascales incertae sedis</taxon>
        <taxon>Nadsonia</taxon>
    </lineage>
</organism>
<dbReference type="STRING" id="857566.A0A1E3PGG6"/>
<keyword evidence="3" id="KW-0175">Coiled coil</keyword>
<feature type="domain" description="MIF4G" evidence="5">
    <location>
        <begin position="684"/>
        <end position="891"/>
    </location>
</feature>
<feature type="domain" description="MIF4G" evidence="5">
    <location>
        <begin position="474"/>
        <end position="669"/>
    </location>
</feature>
<dbReference type="AlphaFoldDB" id="A0A1E3PGG6"/>
<dbReference type="InterPro" id="IPR007193">
    <property type="entry name" value="Upf2/Nmd2_C"/>
</dbReference>
<proteinExistence type="predicted"/>
<dbReference type="SMART" id="SM00543">
    <property type="entry name" value="MIF4G"/>
    <property type="match status" value="3"/>
</dbReference>
<evidence type="ECO:0000313" key="7">
    <source>
        <dbReference type="Proteomes" id="UP000095009"/>
    </source>
</evidence>
<evidence type="ECO:0000259" key="5">
    <source>
        <dbReference type="SMART" id="SM00543"/>
    </source>
</evidence>
<dbReference type="PANTHER" id="PTHR12839:SF7">
    <property type="entry name" value="REGULATOR OF NONSENSE TRANSCRIPTS 2"/>
    <property type="match status" value="1"/>
</dbReference>
<feature type="coiled-coil region" evidence="3">
    <location>
        <begin position="303"/>
        <end position="330"/>
    </location>
</feature>
<gene>
    <name evidence="6" type="ORF">NADFUDRAFT_52738</name>
</gene>
<reference evidence="6 7" key="1">
    <citation type="journal article" date="2016" name="Proc. Natl. Acad. Sci. U.S.A.">
        <title>Comparative genomics of biotechnologically important yeasts.</title>
        <authorList>
            <person name="Riley R."/>
            <person name="Haridas S."/>
            <person name="Wolfe K.H."/>
            <person name="Lopes M.R."/>
            <person name="Hittinger C.T."/>
            <person name="Goeker M."/>
            <person name="Salamov A.A."/>
            <person name="Wisecaver J.H."/>
            <person name="Long T.M."/>
            <person name="Calvey C.H."/>
            <person name="Aerts A.L."/>
            <person name="Barry K.W."/>
            <person name="Choi C."/>
            <person name="Clum A."/>
            <person name="Coughlan A.Y."/>
            <person name="Deshpande S."/>
            <person name="Douglass A.P."/>
            <person name="Hanson S.J."/>
            <person name="Klenk H.-P."/>
            <person name="LaButti K.M."/>
            <person name="Lapidus A."/>
            <person name="Lindquist E.A."/>
            <person name="Lipzen A.M."/>
            <person name="Meier-Kolthoff J.P."/>
            <person name="Ohm R.A."/>
            <person name="Otillar R.P."/>
            <person name="Pangilinan J.L."/>
            <person name="Peng Y."/>
            <person name="Rokas A."/>
            <person name="Rosa C.A."/>
            <person name="Scheuner C."/>
            <person name="Sibirny A.A."/>
            <person name="Slot J.C."/>
            <person name="Stielow J.B."/>
            <person name="Sun H."/>
            <person name="Kurtzman C.P."/>
            <person name="Blackwell M."/>
            <person name="Grigoriev I.V."/>
            <person name="Jeffries T.W."/>
        </authorList>
    </citation>
    <scope>NUCLEOTIDE SEQUENCE [LARGE SCALE GENOMIC DNA]</scope>
    <source>
        <strain evidence="6 7">DSM 6958</strain>
    </source>
</reference>
<keyword evidence="7" id="KW-1185">Reference proteome</keyword>
<evidence type="ECO:0000256" key="3">
    <source>
        <dbReference type="SAM" id="Coils"/>
    </source>
</evidence>
<comment type="subcellular location">
    <subcellularLocation>
        <location evidence="1">Cytoplasm</location>
    </subcellularLocation>
</comment>
<dbReference type="PANTHER" id="PTHR12839">
    <property type="entry name" value="NONSENSE-MEDIATED MRNA DECAY PROTEIN 2 UP-FRAMESHIFT SUPPRESSOR 2"/>
    <property type="match status" value="1"/>
</dbReference>
<feature type="domain" description="MIF4G" evidence="5">
    <location>
        <begin position="41"/>
        <end position="289"/>
    </location>
</feature>
<dbReference type="EMBL" id="KV454412">
    <property type="protein sequence ID" value="ODQ64410.1"/>
    <property type="molecule type" value="Genomic_DNA"/>
</dbReference>
<dbReference type="Pfam" id="PF04050">
    <property type="entry name" value="Upf2"/>
    <property type="match status" value="1"/>
</dbReference>
<dbReference type="Gene3D" id="1.25.40.180">
    <property type="match status" value="3"/>
</dbReference>
<dbReference type="OrthoDB" id="27832at2759"/>
<dbReference type="GO" id="GO:0005737">
    <property type="term" value="C:cytoplasm"/>
    <property type="evidence" value="ECO:0007669"/>
    <property type="project" value="UniProtKB-SubCell"/>
</dbReference>
<evidence type="ECO:0000256" key="2">
    <source>
        <dbReference type="ARBA" id="ARBA00022490"/>
    </source>
</evidence>
<dbReference type="InterPro" id="IPR039762">
    <property type="entry name" value="Nmd2/UPF2"/>
</dbReference>
<dbReference type="GO" id="GO:0035145">
    <property type="term" value="C:exon-exon junction complex"/>
    <property type="evidence" value="ECO:0007669"/>
    <property type="project" value="TreeGrafter"/>
</dbReference>